<protein>
    <submittedName>
        <fullName evidence="1">Uncharacterized protein</fullName>
    </submittedName>
</protein>
<name>A0ABX2CR21_9CYAN</name>
<dbReference type="Proteomes" id="UP000702425">
    <property type="component" value="Unassembled WGS sequence"/>
</dbReference>
<sequence length="91" mass="9843">MIKPCSQPLKINPFTCYRDPVTGRWTTVVTNVQNACETDSSLTAKAEGENEGKAQRLVSGSPAVSLPKKGISFSLSPFKNRSKKSAVTLSR</sequence>
<comment type="caution">
    <text evidence="1">The sequence shown here is derived from an EMBL/GenBank/DDBJ whole genome shotgun (WGS) entry which is preliminary data.</text>
</comment>
<organism evidence="1 2">
    <name type="scientific">Microcoleus asticus IPMA8</name>
    <dbReference type="NCBI Taxonomy" id="2563858"/>
    <lineage>
        <taxon>Bacteria</taxon>
        <taxon>Bacillati</taxon>
        <taxon>Cyanobacteriota</taxon>
        <taxon>Cyanophyceae</taxon>
        <taxon>Oscillatoriophycideae</taxon>
        <taxon>Oscillatoriales</taxon>
        <taxon>Microcoleaceae</taxon>
        <taxon>Microcoleus</taxon>
        <taxon>Microcoleus asticus</taxon>
    </lineage>
</organism>
<reference evidence="1 2" key="1">
    <citation type="journal article" date="2020" name="Sci. Rep.">
        <title>A novel cyanobacterial geosmin producer, revising GeoA distribution and dispersion patterns in Bacteria.</title>
        <authorList>
            <person name="Churro C."/>
            <person name="Semedo-Aguiar A.P."/>
            <person name="Silva A.D."/>
            <person name="Pereira-Leal J.B."/>
            <person name="Leite R.B."/>
        </authorList>
    </citation>
    <scope>NUCLEOTIDE SEQUENCE [LARGE SCALE GENOMIC DNA]</scope>
    <source>
        <strain evidence="1 2">IPMA8</strain>
    </source>
</reference>
<keyword evidence="2" id="KW-1185">Reference proteome</keyword>
<dbReference type="EMBL" id="SRRZ01000006">
    <property type="protein sequence ID" value="NQE32809.1"/>
    <property type="molecule type" value="Genomic_DNA"/>
</dbReference>
<evidence type="ECO:0000313" key="1">
    <source>
        <dbReference type="EMBL" id="NQE32809.1"/>
    </source>
</evidence>
<accession>A0ABX2CR21</accession>
<proteinExistence type="predicted"/>
<dbReference type="RefSeq" id="WP_216670154.1">
    <property type="nucleotide sequence ID" value="NZ_SRRZ01000006.1"/>
</dbReference>
<evidence type="ECO:0000313" key="2">
    <source>
        <dbReference type="Proteomes" id="UP000702425"/>
    </source>
</evidence>
<gene>
    <name evidence="1" type="ORF">E5S67_00526</name>
</gene>